<proteinExistence type="inferred from homology"/>
<comment type="caution">
    <text evidence="8">The sequence shown here is derived from an EMBL/GenBank/DDBJ whole genome shotgun (WGS) entry which is preliminary data.</text>
</comment>
<keyword evidence="8" id="KW-0282">Flagellum</keyword>
<feature type="domain" description="Flagellar basal-body/hook protein C-terminal" evidence="6">
    <location>
        <begin position="382"/>
        <end position="426"/>
    </location>
</feature>
<dbReference type="InterPro" id="IPR001444">
    <property type="entry name" value="Flag_bb_rod_N"/>
</dbReference>
<dbReference type="EMBL" id="SVNY01000002">
    <property type="protein sequence ID" value="MBE6832643.1"/>
    <property type="molecule type" value="Genomic_DNA"/>
</dbReference>
<dbReference type="Pfam" id="PF06429">
    <property type="entry name" value="Flg_bbr_C"/>
    <property type="match status" value="1"/>
</dbReference>
<dbReference type="InterPro" id="IPR020013">
    <property type="entry name" value="Flagellar_FlgE/F/G"/>
</dbReference>
<protein>
    <recommendedName>
        <fullName evidence="4">Flagellar hook protein FlgE</fullName>
    </recommendedName>
</protein>
<evidence type="ECO:0000259" key="6">
    <source>
        <dbReference type="Pfam" id="PF06429"/>
    </source>
</evidence>
<dbReference type="PANTHER" id="PTHR30435:SF1">
    <property type="entry name" value="FLAGELLAR HOOK PROTEIN FLGE"/>
    <property type="match status" value="1"/>
</dbReference>
<evidence type="ECO:0000256" key="2">
    <source>
        <dbReference type="ARBA" id="ARBA00009677"/>
    </source>
</evidence>
<evidence type="ECO:0000256" key="4">
    <source>
        <dbReference type="RuleBase" id="RU362116"/>
    </source>
</evidence>
<name>A0A928KQ22_9FIRM</name>
<keyword evidence="8" id="KW-0966">Cell projection</keyword>
<dbReference type="InterPro" id="IPR010930">
    <property type="entry name" value="Flg_bb/hook_C_dom"/>
</dbReference>
<dbReference type="PROSITE" id="PS00588">
    <property type="entry name" value="FLAGELLA_BB_ROD"/>
    <property type="match status" value="1"/>
</dbReference>
<dbReference type="Pfam" id="PF00460">
    <property type="entry name" value="Flg_bb_rod"/>
    <property type="match status" value="1"/>
</dbReference>
<keyword evidence="3 4" id="KW-0975">Bacterial flagellum</keyword>
<dbReference type="GO" id="GO:0071978">
    <property type="term" value="P:bacterial-type flagellum-dependent swarming motility"/>
    <property type="evidence" value="ECO:0007669"/>
    <property type="project" value="TreeGrafter"/>
</dbReference>
<comment type="similarity">
    <text evidence="2 4">Belongs to the flagella basal body rod proteins family.</text>
</comment>
<feature type="domain" description="Flagellar hook protein FlgE/F/G-like D1" evidence="7">
    <location>
        <begin position="96"/>
        <end position="137"/>
    </location>
</feature>
<dbReference type="PANTHER" id="PTHR30435">
    <property type="entry name" value="FLAGELLAR PROTEIN"/>
    <property type="match status" value="1"/>
</dbReference>
<dbReference type="Pfam" id="PF22692">
    <property type="entry name" value="LlgE_F_G_D1"/>
    <property type="match status" value="1"/>
</dbReference>
<dbReference type="InterPro" id="IPR037925">
    <property type="entry name" value="FlgE/F/G-like"/>
</dbReference>
<feature type="domain" description="Flagellar basal body rod protein N-terminal" evidence="5">
    <location>
        <begin position="8"/>
        <end position="35"/>
    </location>
</feature>
<gene>
    <name evidence="8" type="ORF">E7512_03530</name>
</gene>
<dbReference type="GO" id="GO:0009424">
    <property type="term" value="C:bacterial-type flagellum hook"/>
    <property type="evidence" value="ECO:0007669"/>
    <property type="project" value="TreeGrafter"/>
</dbReference>
<organism evidence="8 9">
    <name type="scientific">Faecalispora sporosphaeroides</name>
    <dbReference type="NCBI Taxonomy" id="1549"/>
    <lineage>
        <taxon>Bacteria</taxon>
        <taxon>Bacillati</taxon>
        <taxon>Bacillota</taxon>
        <taxon>Clostridia</taxon>
        <taxon>Eubacteriales</taxon>
        <taxon>Oscillospiraceae</taxon>
        <taxon>Faecalispora</taxon>
    </lineage>
</organism>
<dbReference type="Proteomes" id="UP000754750">
    <property type="component" value="Unassembled WGS sequence"/>
</dbReference>
<dbReference type="SUPFAM" id="SSF117143">
    <property type="entry name" value="Flagellar hook protein flgE"/>
    <property type="match status" value="1"/>
</dbReference>
<evidence type="ECO:0000259" key="7">
    <source>
        <dbReference type="Pfam" id="PF22692"/>
    </source>
</evidence>
<evidence type="ECO:0000256" key="1">
    <source>
        <dbReference type="ARBA" id="ARBA00004117"/>
    </source>
</evidence>
<dbReference type="GO" id="GO:0009425">
    <property type="term" value="C:bacterial-type flagellum basal body"/>
    <property type="evidence" value="ECO:0007669"/>
    <property type="project" value="UniProtKB-SubCell"/>
</dbReference>
<sequence length="428" mass="45166">MLRSLFSGVTGLKSHQTRMDVIGNNIANVNTYGFKSSRATFRDVYYQTISSATNASGNRGGSNASQIGYGSSVGSIDILNGRTGFASTGRSMDLYIDGEGYFVVKDGAGNERLTQVGTFSFDGDGNLTDGNGNFVCGYSVASTQSTTNVGTTKITFGNLTDGEKNGQGYLDGYQIEVVKDTATATTSKVDIDLKKKKITVTLGADNMTKGGLMTALTTNWPTTPTDGDKDASDNYIIGKDKDGKDVLWSDWSTSFDKSLIKVDGIKSGDASTVAGYADDVTATTGKITEEANFEGDGTGKENVKKIINTKGEMKNISVGTDGTITGEGTDGTIQIIGKIAVANVPNPDALQHEGNSYYKAVANTGDITYTSAGNDSTGALRSGGLEQSNVDLANEFSDMIMTQRGFQANSKIITVSDEMLETLVNLKR</sequence>
<evidence type="ECO:0000259" key="5">
    <source>
        <dbReference type="Pfam" id="PF00460"/>
    </source>
</evidence>
<evidence type="ECO:0000313" key="8">
    <source>
        <dbReference type="EMBL" id="MBE6832643.1"/>
    </source>
</evidence>
<keyword evidence="8" id="KW-0969">Cilium</keyword>
<comment type="function">
    <text evidence="4">A flexible structure which links the flagellar filament to the drive apparatus in the basal body.</text>
</comment>
<evidence type="ECO:0000313" key="9">
    <source>
        <dbReference type="Proteomes" id="UP000754750"/>
    </source>
</evidence>
<dbReference type="GO" id="GO:0005829">
    <property type="term" value="C:cytosol"/>
    <property type="evidence" value="ECO:0007669"/>
    <property type="project" value="TreeGrafter"/>
</dbReference>
<dbReference type="InterPro" id="IPR053967">
    <property type="entry name" value="LlgE_F_G-like_D1"/>
</dbReference>
<dbReference type="AlphaFoldDB" id="A0A928KQ22"/>
<reference evidence="8" key="1">
    <citation type="submission" date="2019-04" db="EMBL/GenBank/DDBJ databases">
        <title>Evolution of Biomass-Degrading Anaerobic Consortia Revealed by Metagenomics.</title>
        <authorList>
            <person name="Peng X."/>
        </authorList>
    </citation>
    <scope>NUCLEOTIDE SEQUENCE</scope>
    <source>
        <strain evidence="8">SIG551</strain>
    </source>
</reference>
<accession>A0A928KQ22</accession>
<evidence type="ECO:0000256" key="3">
    <source>
        <dbReference type="ARBA" id="ARBA00023143"/>
    </source>
</evidence>
<comment type="subcellular location">
    <subcellularLocation>
        <location evidence="1 4">Bacterial flagellum basal body</location>
    </subcellularLocation>
</comment>
<dbReference type="InterPro" id="IPR019776">
    <property type="entry name" value="Flagellar_basal_body_rod_CS"/>
</dbReference>
<dbReference type="NCBIfam" id="TIGR03506">
    <property type="entry name" value="FlgEFG_subfam"/>
    <property type="match status" value="1"/>
</dbReference>
<dbReference type="RefSeq" id="WP_020073274.1">
    <property type="nucleotide sequence ID" value="NZ_JBKWRC010000001.1"/>
</dbReference>